<dbReference type="EMBL" id="JAMXQV010000024">
    <property type="protein sequence ID" value="MCR6488315.1"/>
    <property type="molecule type" value="Genomic_DNA"/>
</dbReference>
<proteinExistence type="predicted"/>
<reference evidence="2" key="1">
    <citation type="submission" date="2022-06" db="EMBL/GenBank/DDBJ databases">
        <title>Amycolatopsis iheyaensis sp. nov., a new species of the genus Amycolatopsis isolated from soil in Iheya island, Japan.</title>
        <authorList>
            <person name="Ngamcharungchit C."/>
            <person name="Kanto H."/>
            <person name="Take A."/>
            <person name="Intra B."/>
            <person name="Matsumoto A."/>
            <person name="Panbangred W."/>
            <person name="Inahashi Y."/>
        </authorList>
    </citation>
    <scope>NUCLEOTIDE SEQUENCE</scope>
    <source>
        <strain evidence="2">OK19-0408</strain>
    </source>
</reference>
<evidence type="ECO:0000313" key="3">
    <source>
        <dbReference type="Proteomes" id="UP001144096"/>
    </source>
</evidence>
<name>A0A9X2NK84_9PSEU</name>
<dbReference type="AlphaFoldDB" id="A0A9X2NK84"/>
<dbReference type="RefSeq" id="WP_257924876.1">
    <property type="nucleotide sequence ID" value="NZ_JAMXQV010000024.1"/>
</dbReference>
<sequence length="364" mass="39241">MDFPHPETDVDERGFYVRATPDFVASSDVFALARTTFAWLVTGPEPVSVDGREIAELPSRPVPLNELGTLLLAGDCPQTTRDAVWAHLITRARAENGADGGTWTMACVGLALPVLLRVAALVTRRFTGDTHDLNAAVLAGFLQGLHEVDLTRPAILAHLYWAARAEGRRALREATAHPIPVDDLEFGSAPPPRQEDHPDLVLAEAVRAGAITTEEAGLISETRVGEVPLADAAHARGVRYKTAQQRRNRAEHRLVAYLNEQDDATLETPVDRRLDTAAGHPLQRRPNSATAPASSRHTHRLKSRTVTDAAGEPATDVGAPVSPHGPKSPIASCGTRVPADRRPRARRTASGPAAPTRREVRSCD</sequence>
<evidence type="ECO:0000256" key="1">
    <source>
        <dbReference type="SAM" id="MobiDB-lite"/>
    </source>
</evidence>
<feature type="region of interest" description="Disordered" evidence="1">
    <location>
        <begin position="276"/>
        <end position="364"/>
    </location>
</feature>
<comment type="caution">
    <text evidence="2">The sequence shown here is derived from an EMBL/GenBank/DDBJ whole genome shotgun (WGS) entry which is preliminary data.</text>
</comment>
<evidence type="ECO:0000313" key="2">
    <source>
        <dbReference type="EMBL" id="MCR6488315.1"/>
    </source>
</evidence>
<dbReference type="Proteomes" id="UP001144096">
    <property type="component" value="Unassembled WGS sequence"/>
</dbReference>
<gene>
    <name evidence="2" type="ORF">M8542_36340</name>
</gene>
<keyword evidence="3" id="KW-1185">Reference proteome</keyword>
<organism evidence="2 3">
    <name type="scientific">Amycolatopsis iheyensis</name>
    <dbReference type="NCBI Taxonomy" id="2945988"/>
    <lineage>
        <taxon>Bacteria</taxon>
        <taxon>Bacillati</taxon>
        <taxon>Actinomycetota</taxon>
        <taxon>Actinomycetes</taxon>
        <taxon>Pseudonocardiales</taxon>
        <taxon>Pseudonocardiaceae</taxon>
        <taxon>Amycolatopsis</taxon>
    </lineage>
</organism>
<accession>A0A9X2NK84</accession>
<protein>
    <submittedName>
        <fullName evidence="2">Sigma-70 family RNA polymerase sigma factor</fullName>
    </submittedName>
</protein>
<feature type="compositionally biased region" description="Polar residues" evidence="1">
    <location>
        <begin position="285"/>
        <end position="295"/>
    </location>
</feature>